<evidence type="ECO:0000256" key="9">
    <source>
        <dbReference type="SAM" id="MobiDB-lite"/>
    </source>
</evidence>
<dbReference type="SUPFAM" id="SSF48452">
    <property type="entry name" value="TPR-like"/>
    <property type="match status" value="1"/>
</dbReference>
<dbReference type="GO" id="GO:0005052">
    <property type="term" value="F:peroxisome matrix targeting signal-1 binding"/>
    <property type="evidence" value="ECO:0007669"/>
    <property type="project" value="TreeGrafter"/>
</dbReference>
<dbReference type="InterPro" id="IPR024111">
    <property type="entry name" value="PEX5/PEX5L"/>
</dbReference>
<protein>
    <submittedName>
        <fullName evidence="10">Similar to Saccharomyces cerevisiae YDR244W PEX5 Peroxisomal membrane signal receptor for the C-terminal tripeptide signal sequence (PTS1) of peroxisomal matrix proteins</fullName>
    </submittedName>
</protein>
<feature type="region of interest" description="Disordered" evidence="9">
    <location>
        <begin position="23"/>
        <end position="52"/>
    </location>
</feature>
<dbReference type="GO" id="GO:0005778">
    <property type="term" value="C:peroxisomal membrane"/>
    <property type="evidence" value="ECO:0007669"/>
    <property type="project" value="TreeGrafter"/>
</dbReference>
<feature type="compositionally biased region" description="Basic and acidic residues" evidence="9">
    <location>
        <begin position="23"/>
        <end position="35"/>
    </location>
</feature>
<comment type="similarity">
    <text evidence="3">Belongs to the peroxisomal targeting signal receptor family.</text>
</comment>
<evidence type="ECO:0000256" key="5">
    <source>
        <dbReference type="ARBA" id="ARBA00022737"/>
    </source>
</evidence>
<dbReference type="PROSITE" id="PS50005">
    <property type="entry name" value="TPR"/>
    <property type="match status" value="3"/>
</dbReference>
<reference evidence="10" key="1">
    <citation type="submission" date="2014-03" db="EMBL/GenBank/DDBJ databases">
        <authorList>
            <person name="Casaregola S."/>
        </authorList>
    </citation>
    <scope>NUCLEOTIDE SEQUENCE [LARGE SCALE GENOMIC DNA]</scope>
    <source>
        <strain evidence="10">CLIB 918</strain>
    </source>
</reference>
<dbReference type="GO" id="GO:0005829">
    <property type="term" value="C:cytosol"/>
    <property type="evidence" value="ECO:0007669"/>
    <property type="project" value="TreeGrafter"/>
</dbReference>
<feature type="region of interest" description="Disordered" evidence="9">
    <location>
        <begin position="132"/>
        <end position="155"/>
    </location>
</feature>
<dbReference type="Proteomes" id="UP000242525">
    <property type="component" value="Unassembled WGS sequence"/>
</dbReference>
<keyword evidence="6 8" id="KW-0802">TPR repeat</keyword>
<dbReference type="EMBL" id="CCBN010000005">
    <property type="protein sequence ID" value="CDO53476.1"/>
    <property type="molecule type" value="Genomic_DNA"/>
</dbReference>
<dbReference type="Gene3D" id="1.25.40.10">
    <property type="entry name" value="Tetratricopeptide repeat domain"/>
    <property type="match status" value="1"/>
</dbReference>
<comment type="subcellular location">
    <subcellularLocation>
        <location evidence="2">Cytoplasm</location>
    </subcellularLocation>
    <subcellularLocation>
        <location evidence="1">Peroxisome</location>
    </subcellularLocation>
</comment>
<keyword evidence="5" id="KW-0677">Repeat</keyword>
<evidence type="ECO:0000256" key="3">
    <source>
        <dbReference type="ARBA" id="ARBA00005348"/>
    </source>
</evidence>
<evidence type="ECO:0000313" key="10">
    <source>
        <dbReference type="EMBL" id="CDO53476.1"/>
    </source>
</evidence>
<dbReference type="SMART" id="SM00028">
    <property type="entry name" value="TPR"/>
    <property type="match status" value="4"/>
</dbReference>
<dbReference type="InterPro" id="IPR011990">
    <property type="entry name" value="TPR-like_helical_dom_sf"/>
</dbReference>
<keyword evidence="10" id="KW-0675">Receptor</keyword>
<dbReference type="InterPro" id="IPR019734">
    <property type="entry name" value="TPR_rpt"/>
</dbReference>
<keyword evidence="7" id="KW-0576">Peroxisome</keyword>
<dbReference type="GO" id="GO:0016560">
    <property type="term" value="P:protein import into peroxisome matrix, docking"/>
    <property type="evidence" value="ECO:0007669"/>
    <property type="project" value="TreeGrafter"/>
</dbReference>
<dbReference type="OrthoDB" id="10006023at2759"/>
<evidence type="ECO:0000256" key="7">
    <source>
        <dbReference type="ARBA" id="ARBA00023140"/>
    </source>
</evidence>
<gene>
    <name evidence="10" type="ORF">BN980_GECA05s02298g</name>
</gene>
<evidence type="ECO:0000256" key="2">
    <source>
        <dbReference type="ARBA" id="ARBA00004496"/>
    </source>
</evidence>
<feature type="compositionally biased region" description="Polar residues" evidence="9">
    <location>
        <begin position="37"/>
        <end position="52"/>
    </location>
</feature>
<dbReference type="STRING" id="1173061.A0A0J9X8B1"/>
<dbReference type="PANTHER" id="PTHR10130">
    <property type="entry name" value="PEROXISOMAL TARGETING SIGNAL 1 RECEPTOR PEX5"/>
    <property type="match status" value="1"/>
</dbReference>
<keyword evidence="4" id="KW-0963">Cytoplasm</keyword>
<evidence type="ECO:0000256" key="8">
    <source>
        <dbReference type="PROSITE-ProRule" id="PRU00339"/>
    </source>
</evidence>
<dbReference type="PANTHER" id="PTHR10130:SF0">
    <property type="entry name" value="GH08708P"/>
    <property type="match status" value="1"/>
</dbReference>
<feature type="region of interest" description="Disordered" evidence="9">
    <location>
        <begin position="202"/>
        <end position="229"/>
    </location>
</feature>
<keyword evidence="11" id="KW-1185">Reference proteome</keyword>
<proteinExistence type="inferred from homology"/>
<feature type="repeat" description="TPR" evidence="8">
    <location>
        <begin position="434"/>
        <end position="467"/>
    </location>
</feature>
<name>A0A0J9X8B1_GEOCN</name>
<evidence type="ECO:0000256" key="4">
    <source>
        <dbReference type="ARBA" id="ARBA00022490"/>
    </source>
</evidence>
<feature type="compositionally biased region" description="Low complexity" evidence="9">
    <location>
        <begin position="134"/>
        <end position="149"/>
    </location>
</feature>
<dbReference type="Pfam" id="PF13432">
    <property type="entry name" value="TPR_16"/>
    <property type="match status" value="1"/>
</dbReference>
<sequence>MSFMNSGSECSTSRNPIAQFTKHTLEDRSLQHERFNSPATASGSMRSANQPMNSADRQMMNNFMNGEAQTKSNAFAFDKMRQELPPVANRHQGWANDFSLQPQAQASPLTAVTGGESVVRHSPATADARWGAEFQSSTSSASFQQPQQPNFYGSSGFMPQMSQMYAPSMLNSGAMVNQTAASSSRVVELDNQHWEEQFRQIEESAQTQQEIAADKGKSISDNQQEADPEITDKTDFEAVWNNIRSQIFDNDEHDWVGQERMPAWDRDFDQFTKSRPDFGQYEFEQNNHFLQETDPFAIGVQIVESGGNLSEAALAFEAAVQKDDKHAEAWSRLGSVQAQNEKESSAIRALERCIDLEPDNLTALLNLAVSYTNESYENAAYSTLEKWIATKYPEVVNQARTDFNMGSKTELHARVTELFIKAAQLSPDGVNIDSSVQDGLGVLFYGNDDFDKAIDCFKTALSVRPNDPLLWNRLGATLANSSRSEEAIEAYSRALQLRPTFVRARYNLGVSCVNIGCYHEAAQHLLTALSLNDVEGASKVDVLANQSTNLLSSLKRVFLAMNRRDLADKVGNGMDLSSFRSEFDF</sequence>
<dbReference type="AlphaFoldDB" id="A0A0J9X8B1"/>
<feature type="repeat" description="TPR" evidence="8">
    <location>
        <begin position="327"/>
        <end position="360"/>
    </location>
</feature>
<feature type="repeat" description="TPR" evidence="8">
    <location>
        <begin position="468"/>
        <end position="501"/>
    </location>
</feature>
<evidence type="ECO:0000256" key="6">
    <source>
        <dbReference type="ARBA" id="ARBA00022803"/>
    </source>
</evidence>
<evidence type="ECO:0000256" key="1">
    <source>
        <dbReference type="ARBA" id="ARBA00004275"/>
    </source>
</evidence>
<accession>A0A0J9X8B1</accession>
<comment type="caution">
    <text evidence="10">The sequence shown here is derived from an EMBL/GenBank/DDBJ whole genome shotgun (WGS) entry which is preliminary data.</text>
</comment>
<organism evidence="10 11">
    <name type="scientific">Geotrichum candidum</name>
    <name type="common">Oospora lactis</name>
    <name type="synonym">Dipodascus geotrichum</name>
    <dbReference type="NCBI Taxonomy" id="1173061"/>
    <lineage>
        <taxon>Eukaryota</taxon>
        <taxon>Fungi</taxon>
        <taxon>Dikarya</taxon>
        <taxon>Ascomycota</taxon>
        <taxon>Saccharomycotina</taxon>
        <taxon>Dipodascomycetes</taxon>
        <taxon>Dipodascales</taxon>
        <taxon>Dipodascaceae</taxon>
        <taxon>Geotrichum</taxon>
    </lineage>
</organism>
<evidence type="ECO:0000313" key="11">
    <source>
        <dbReference type="Proteomes" id="UP000242525"/>
    </source>
</evidence>
<dbReference type="Pfam" id="PF13181">
    <property type="entry name" value="TPR_8"/>
    <property type="match status" value="1"/>
</dbReference>